<dbReference type="GO" id="GO:0005886">
    <property type="term" value="C:plasma membrane"/>
    <property type="evidence" value="ECO:0007669"/>
    <property type="project" value="UniProtKB-SubCell"/>
</dbReference>
<proteinExistence type="inferred from homology"/>
<keyword evidence="3" id="KW-0813">Transport</keyword>
<dbReference type="PANTHER" id="PTHR34979">
    <property type="entry name" value="INNER MEMBRANE PROTEIN YGAZ"/>
    <property type="match status" value="1"/>
</dbReference>
<evidence type="ECO:0000256" key="8">
    <source>
        <dbReference type="SAM" id="Phobius"/>
    </source>
</evidence>
<dbReference type="Proteomes" id="UP000249700">
    <property type="component" value="Unassembled WGS sequence"/>
</dbReference>
<comment type="similarity">
    <text evidence="2">Belongs to the AzlC family.</text>
</comment>
<gene>
    <name evidence="9" type="ORF">BCL93_107160</name>
</gene>
<evidence type="ECO:0000256" key="3">
    <source>
        <dbReference type="ARBA" id="ARBA00022448"/>
    </source>
</evidence>
<dbReference type="RefSeq" id="WP_112055335.1">
    <property type="nucleotide sequence ID" value="NZ_QLSX01000007.1"/>
</dbReference>
<evidence type="ECO:0000256" key="4">
    <source>
        <dbReference type="ARBA" id="ARBA00022475"/>
    </source>
</evidence>
<evidence type="ECO:0000256" key="6">
    <source>
        <dbReference type="ARBA" id="ARBA00022989"/>
    </source>
</evidence>
<evidence type="ECO:0000256" key="1">
    <source>
        <dbReference type="ARBA" id="ARBA00004651"/>
    </source>
</evidence>
<comment type="caution">
    <text evidence="9">The sequence shown here is derived from an EMBL/GenBank/DDBJ whole genome shotgun (WGS) entry which is preliminary data.</text>
</comment>
<dbReference type="EMBL" id="QLSX01000007">
    <property type="protein sequence ID" value="RAR60356.1"/>
    <property type="molecule type" value="Genomic_DNA"/>
</dbReference>
<organism evidence="9 10">
    <name type="scientific">Onishia taeanensis</name>
    <dbReference type="NCBI Taxonomy" id="284577"/>
    <lineage>
        <taxon>Bacteria</taxon>
        <taxon>Pseudomonadati</taxon>
        <taxon>Pseudomonadota</taxon>
        <taxon>Gammaproteobacteria</taxon>
        <taxon>Oceanospirillales</taxon>
        <taxon>Halomonadaceae</taxon>
        <taxon>Onishia</taxon>
    </lineage>
</organism>
<name>A0A328XKU0_9GAMM</name>
<feature type="transmembrane region" description="Helical" evidence="8">
    <location>
        <begin position="193"/>
        <end position="210"/>
    </location>
</feature>
<comment type="subcellular location">
    <subcellularLocation>
        <location evidence="1">Cell membrane</location>
        <topology evidence="1">Multi-pass membrane protein</topology>
    </subcellularLocation>
</comment>
<sequence>MTPLPQAGTTTGHLANWRSAAVTTLPVMFGYLPLGAAFGILAVDVGIPWWAAIAMSILIYAGAGQFLAVALLANQAGLMEVAVATLMLNSRHLFYGLSLLRAFAGAGWRKPYLIFSLTDETYSLLTSHEGHAGQDHAQAFRLSALNQLWWVLGSLAGVLIGSQLAFNTTGIEFVLTALFIVLTIEQARRLRQWLPFIVAICTALGALALLPERHMLLGAIGAASLILLIQYRLDSAKRHRAKQRIAEQQQREAS</sequence>
<keyword evidence="6 8" id="KW-1133">Transmembrane helix</keyword>
<dbReference type="Pfam" id="PF03591">
    <property type="entry name" value="AzlC"/>
    <property type="match status" value="1"/>
</dbReference>
<evidence type="ECO:0000256" key="7">
    <source>
        <dbReference type="ARBA" id="ARBA00023136"/>
    </source>
</evidence>
<evidence type="ECO:0000256" key="5">
    <source>
        <dbReference type="ARBA" id="ARBA00022692"/>
    </source>
</evidence>
<keyword evidence="4" id="KW-1003">Cell membrane</keyword>
<dbReference type="AlphaFoldDB" id="A0A328XKU0"/>
<evidence type="ECO:0000256" key="2">
    <source>
        <dbReference type="ARBA" id="ARBA00010735"/>
    </source>
</evidence>
<dbReference type="GO" id="GO:1903785">
    <property type="term" value="P:L-valine transmembrane transport"/>
    <property type="evidence" value="ECO:0007669"/>
    <property type="project" value="TreeGrafter"/>
</dbReference>
<feature type="transmembrane region" description="Helical" evidence="8">
    <location>
        <begin position="49"/>
        <end position="72"/>
    </location>
</feature>
<feature type="transmembrane region" description="Helical" evidence="8">
    <location>
        <begin position="216"/>
        <end position="233"/>
    </location>
</feature>
<protein>
    <submittedName>
        <fullName evidence="9">4-azaleucine resistance transporter AzlC</fullName>
    </submittedName>
</protein>
<keyword evidence="5 8" id="KW-0812">Transmembrane</keyword>
<feature type="transmembrane region" description="Helical" evidence="8">
    <location>
        <begin position="148"/>
        <end position="181"/>
    </location>
</feature>
<dbReference type="PANTHER" id="PTHR34979:SF1">
    <property type="entry name" value="INNER MEMBRANE PROTEIN YGAZ"/>
    <property type="match status" value="1"/>
</dbReference>
<feature type="transmembrane region" description="Helical" evidence="8">
    <location>
        <begin position="20"/>
        <end position="43"/>
    </location>
</feature>
<accession>A0A328XKU0</accession>
<dbReference type="InterPro" id="IPR011606">
    <property type="entry name" value="Brnchd-chn_aa_trnsp_permease"/>
</dbReference>
<evidence type="ECO:0000313" key="10">
    <source>
        <dbReference type="Proteomes" id="UP000249700"/>
    </source>
</evidence>
<reference evidence="9 10" key="1">
    <citation type="submission" date="2018-06" db="EMBL/GenBank/DDBJ databases">
        <title>Comparative analysis of microorganisms from saline springs in Andes Mountain Range, Colombia.</title>
        <authorList>
            <person name="Rubin E."/>
        </authorList>
    </citation>
    <scope>NUCLEOTIDE SEQUENCE [LARGE SCALE GENOMIC DNA]</scope>
    <source>
        <strain evidence="9 10">USBA-857</strain>
    </source>
</reference>
<keyword evidence="7 8" id="KW-0472">Membrane</keyword>
<evidence type="ECO:0000313" key="9">
    <source>
        <dbReference type="EMBL" id="RAR60356.1"/>
    </source>
</evidence>
<dbReference type="OrthoDB" id="3181706at2"/>